<sequence length="219" mass="25180">MQCFAKKHPPSTMFRSRLSYLIFFAHVITSVFGVDASKGASALNPRCLVEATVEDCETILLSFSYSNETKTCEKGFVCSNCKNRFETELECMTACPKEPGKRGKGRKRGNCRYWLLYGGRCQQSWMEFRKNKQGVRRRLLFYTGCRADWGILYVYDFLRKKCHAVKVKHNGDITNEDIEGAKATPAKRQTPIPQVREYQTTLPLQTIPETNNLETQHKL</sequence>
<protein>
    <submittedName>
        <fullName evidence="3">Putative bovine pancreatic trypsin inhibitor</fullName>
    </submittedName>
</protein>
<feature type="signal peptide" evidence="1">
    <location>
        <begin position="1"/>
        <end position="33"/>
    </location>
</feature>
<proteinExistence type="predicted"/>
<organism evidence="3">
    <name type="scientific">Rhipicephalus microplus</name>
    <name type="common">Cattle tick</name>
    <name type="synonym">Boophilus microplus</name>
    <dbReference type="NCBI Taxonomy" id="6941"/>
    <lineage>
        <taxon>Eukaryota</taxon>
        <taxon>Metazoa</taxon>
        <taxon>Ecdysozoa</taxon>
        <taxon>Arthropoda</taxon>
        <taxon>Chelicerata</taxon>
        <taxon>Arachnida</taxon>
        <taxon>Acari</taxon>
        <taxon>Parasitiformes</taxon>
        <taxon>Ixodida</taxon>
        <taxon>Ixodoidea</taxon>
        <taxon>Ixodidae</taxon>
        <taxon>Rhipicephalinae</taxon>
        <taxon>Rhipicephalus</taxon>
        <taxon>Boophilus</taxon>
    </lineage>
</organism>
<evidence type="ECO:0000259" key="2">
    <source>
        <dbReference type="SMART" id="SM00131"/>
    </source>
</evidence>
<evidence type="ECO:0000256" key="1">
    <source>
        <dbReference type="SAM" id="SignalP"/>
    </source>
</evidence>
<dbReference type="GO" id="GO:0004867">
    <property type="term" value="F:serine-type endopeptidase inhibitor activity"/>
    <property type="evidence" value="ECO:0007669"/>
    <property type="project" value="InterPro"/>
</dbReference>
<feature type="domain" description="BPTI/Kunitz inhibitor" evidence="2">
    <location>
        <begin position="45"/>
        <end position="96"/>
    </location>
</feature>
<dbReference type="InterPro" id="IPR002223">
    <property type="entry name" value="Kunitz_BPTI"/>
</dbReference>
<dbReference type="OrthoDB" id="10343094at2759"/>
<name>A0A6G5A9U7_RHIMP</name>
<dbReference type="AlphaFoldDB" id="A0A6G5A9U7"/>
<feature type="chain" id="PRO_5026089832" evidence="1">
    <location>
        <begin position="34"/>
        <end position="219"/>
    </location>
</feature>
<keyword evidence="1" id="KW-0732">Signal</keyword>
<dbReference type="EMBL" id="GIKN01004667">
    <property type="protein sequence ID" value="NIE46940.1"/>
    <property type="molecule type" value="Transcribed_RNA"/>
</dbReference>
<dbReference type="CDD" id="cd00109">
    <property type="entry name" value="Kunitz-type"/>
    <property type="match status" value="1"/>
</dbReference>
<dbReference type="InterPro" id="IPR036880">
    <property type="entry name" value="Kunitz_BPTI_sf"/>
</dbReference>
<dbReference type="VEuPathDB" id="VectorBase:LOC119165809"/>
<dbReference type="SMART" id="SM00131">
    <property type="entry name" value="KU"/>
    <property type="match status" value="1"/>
</dbReference>
<dbReference type="Gene3D" id="4.10.410.10">
    <property type="entry name" value="Pancreatic trypsin inhibitor Kunitz domain"/>
    <property type="match status" value="1"/>
</dbReference>
<reference evidence="3" key="1">
    <citation type="submission" date="2020-03" db="EMBL/GenBank/DDBJ databases">
        <title>A transcriptome and proteome of the tick Rhipicephalus microplus shaped by the genetic composition of its hosts and developmental stage.</title>
        <authorList>
            <person name="Garcia G.R."/>
            <person name="Ribeiro J.M.C."/>
            <person name="Maruyama S.R."/>
            <person name="Gardinasse L.G."/>
            <person name="Nelson K."/>
            <person name="Ferreira B.R."/>
            <person name="Andrade T.G."/>
            <person name="Santos I.K.F.M."/>
        </authorList>
    </citation>
    <scope>NUCLEOTIDE SEQUENCE</scope>
    <source>
        <strain evidence="3">NSGR</strain>
        <tissue evidence="3">Salivary glands</tissue>
    </source>
</reference>
<dbReference type="SUPFAM" id="SSF57362">
    <property type="entry name" value="BPTI-like"/>
    <property type="match status" value="1"/>
</dbReference>
<evidence type="ECO:0000313" key="3">
    <source>
        <dbReference type="EMBL" id="NIE46940.1"/>
    </source>
</evidence>
<accession>A0A6G5A9U7</accession>